<dbReference type="Gene3D" id="4.10.240.10">
    <property type="entry name" value="Zn(2)-C6 fungal-type DNA-binding domain"/>
    <property type="match status" value="1"/>
</dbReference>
<dbReference type="Proteomes" id="UP000036947">
    <property type="component" value="Unassembled WGS sequence"/>
</dbReference>
<evidence type="ECO:0000313" key="3">
    <source>
        <dbReference type="Proteomes" id="UP000036947"/>
    </source>
</evidence>
<dbReference type="GO" id="GO:0008270">
    <property type="term" value="F:zinc ion binding"/>
    <property type="evidence" value="ECO:0007669"/>
    <property type="project" value="InterPro"/>
</dbReference>
<dbReference type="EMBL" id="LFRF01000012">
    <property type="protein sequence ID" value="KND90503.1"/>
    <property type="molecule type" value="Genomic_DNA"/>
</dbReference>
<comment type="caution">
    <text evidence="2">The sequence shown here is derived from an EMBL/GenBank/DDBJ whole genome shotgun (WGS) entry which is preliminary data.</text>
</comment>
<reference evidence="2 3" key="1">
    <citation type="journal article" date="2015" name="BMC Genomics">
        <title>The genome of the truffle-parasite Tolypocladium ophioglossoides and the evolution of antifungal peptaibiotics.</title>
        <authorList>
            <person name="Quandt C.A."/>
            <person name="Bushley K.E."/>
            <person name="Spatafora J.W."/>
        </authorList>
    </citation>
    <scope>NUCLEOTIDE SEQUENCE [LARGE SCALE GENOMIC DNA]</scope>
    <source>
        <strain evidence="2 3">CBS 100239</strain>
    </source>
</reference>
<dbReference type="OrthoDB" id="5958943at2759"/>
<protein>
    <submittedName>
        <fullName evidence="2">Regulatory protein alcR</fullName>
    </submittedName>
</protein>
<organism evidence="2 3">
    <name type="scientific">Tolypocladium ophioglossoides (strain CBS 100239)</name>
    <name type="common">Snaketongue truffleclub</name>
    <name type="synonym">Elaphocordyceps ophioglossoides</name>
    <dbReference type="NCBI Taxonomy" id="1163406"/>
    <lineage>
        <taxon>Eukaryota</taxon>
        <taxon>Fungi</taxon>
        <taxon>Dikarya</taxon>
        <taxon>Ascomycota</taxon>
        <taxon>Pezizomycotina</taxon>
        <taxon>Sordariomycetes</taxon>
        <taxon>Hypocreomycetidae</taxon>
        <taxon>Hypocreales</taxon>
        <taxon>Ophiocordycipitaceae</taxon>
        <taxon>Tolypocladium</taxon>
    </lineage>
</organism>
<sequence length="888" mass="99870">MRRQNHSCDQCRKSKRACDASLFASLDVPANAPGGLFRLPPCQQQSANEAIHPLLAPGSLYSPCSYCLKTYKTCTLDWARSQFRANRKAAVSTHDSGLAQENRRPGPPHHARELQDVGVKGDLEIFGMEPLYTPQEPLQTSSFLNISPETPSVFPDTSIDNGQLISSPFVGQLIPYDNFSIPGNSLALRFDSAGASGSSCYSPKASSGITENGSDAGPESFLEPFQAGYHVGDLTSMSGISETHNHEYTHPSLAQSEDPDLCFPSSFVTGSYEVRTSQDVCKKRHQKRIRRQKWPLPDLTSEDFLNWRSDQCFISNNLLRIYHDVLEHNMSCWVSEETCPYKMDFRQRSHMRGIAPSDSGTVSAVRSEPAQQEWGPTWSNRVYHRVVQLDRSAKLAGVVQLTAAEDQACLRALHAAMMAFASQWAQGSRRETEVYSMAHSTPSDADNPNRTGDEFDRNLQWSLWKSARTELQRCADLESFKLVCAELILGLTQRPLEDSGYEYFAPRPCSQAGDNRSHASIRQMLEELLYKEGPPLFMERATRKIHALKYRFDAYEKNLSKRDTNENAARFFGPDDRGTVGLLYWLAVMFDTVSSSMYQRPVVVADEHCQPDTVHEEPRELLSQATEKHFSVRQRWQIELFIQDNPKGPMQTLRWPCPYDAAARAVTRSAPVKILLFRHILYLQNLLRAPNDEGAVEEVIEGALLVYQYWNSTYGAFFRDLVQHYDSVPNRIQSWFVCISAHWHLGALILAELIESVDAHGQGLKEATQARLASDLAAKIKRASATELSDLARVSAPPEPATQALQYASKMADFHFAVSQGSLLTEPWTMLVIRAYVKACLYYLDVASHNEIDGNNNSRQYDQCIRALWYLGRKSDMARNAADILSSC</sequence>
<accession>A0A0L0N8N2</accession>
<dbReference type="InterPro" id="IPR036864">
    <property type="entry name" value="Zn2-C6_fun-type_DNA-bd_sf"/>
</dbReference>
<name>A0A0L0N8N2_TOLOC</name>
<dbReference type="AlphaFoldDB" id="A0A0L0N8N2"/>
<dbReference type="GO" id="GO:0000981">
    <property type="term" value="F:DNA-binding transcription factor activity, RNA polymerase II-specific"/>
    <property type="evidence" value="ECO:0007669"/>
    <property type="project" value="InterPro"/>
</dbReference>
<dbReference type="STRING" id="1163406.A0A0L0N8N2"/>
<keyword evidence="3" id="KW-1185">Reference proteome</keyword>
<evidence type="ECO:0000256" key="1">
    <source>
        <dbReference type="SAM" id="MobiDB-lite"/>
    </source>
</evidence>
<proteinExistence type="predicted"/>
<gene>
    <name evidence="2" type="ORF">TOPH_04686</name>
</gene>
<feature type="region of interest" description="Disordered" evidence="1">
    <location>
        <begin position="90"/>
        <end position="113"/>
    </location>
</feature>
<evidence type="ECO:0000313" key="2">
    <source>
        <dbReference type="EMBL" id="KND90503.1"/>
    </source>
</evidence>